<dbReference type="AlphaFoldDB" id="A0AB40CIG6"/>
<keyword evidence="1" id="KW-1133">Transmembrane helix</keyword>
<organism evidence="2 3">
    <name type="scientific">Dioscorea cayennensis subsp. rotundata</name>
    <name type="common">White Guinea yam</name>
    <name type="synonym">Dioscorea rotundata</name>
    <dbReference type="NCBI Taxonomy" id="55577"/>
    <lineage>
        <taxon>Eukaryota</taxon>
        <taxon>Viridiplantae</taxon>
        <taxon>Streptophyta</taxon>
        <taxon>Embryophyta</taxon>
        <taxon>Tracheophyta</taxon>
        <taxon>Spermatophyta</taxon>
        <taxon>Magnoliopsida</taxon>
        <taxon>Liliopsida</taxon>
        <taxon>Dioscoreales</taxon>
        <taxon>Dioscoreaceae</taxon>
        <taxon>Dioscorea</taxon>
    </lineage>
</organism>
<dbReference type="PANTHER" id="PTHR31170:SF18">
    <property type="entry name" value="(WILD MALAYSIAN BANANA) HYPOTHETICAL PROTEIN"/>
    <property type="match status" value="1"/>
</dbReference>
<dbReference type="Proteomes" id="UP001515500">
    <property type="component" value="Chromosome 14"/>
</dbReference>
<dbReference type="PANTHER" id="PTHR31170">
    <property type="entry name" value="BNAC04G53230D PROTEIN"/>
    <property type="match status" value="1"/>
</dbReference>
<accession>A0AB40CIG6</accession>
<name>A0AB40CIG6_DIOCR</name>
<dbReference type="RefSeq" id="XP_039138868.1">
    <property type="nucleotide sequence ID" value="XM_039282934.1"/>
</dbReference>
<sequence>MMNFTIPLSHLNAEFLPLDGAPHSEVPLLRVPIPRIYRVPSSIRKDSDKEYEPKLVSFSPHHFGNPHLRAYEAHKCRVLVHCLTRQKKLLRDIEAEVWATLNVLIMSCYDKLGERWLNYLEDLVRVMVIDGCFLLELVRPVFAHPSDDPVYSLRIEGYNFIDILDDMMLLENQLPLPFLRLLHYHLMPTRWEMHVGWIFQSIYSDFNPTQSEALEVALHPLDYVTSSMKIIRNKTMLPSFISKGNWKSAIELSNAGVDFQISNNNQIEFNNGILRLPLMVVNYRTKRKLLNAIAYEQLRGGDTMLTASVIFMANLMKTPEDVNLLCSAGIILNNLGNHQEVVDLYSDTSYRLMDFGRHHEAILCEINEYCGTKWRRFRAHLKRTYFRSPWDMLSLVYAVIIFLFTVSQTFYTIAAYYSSINDSRPK</sequence>
<dbReference type="InterPro" id="IPR004158">
    <property type="entry name" value="DUF247_pln"/>
</dbReference>
<proteinExistence type="predicted"/>
<reference evidence="3" key="1">
    <citation type="submission" date="2025-08" db="UniProtKB">
        <authorList>
            <consortium name="RefSeq"/>
        </authorList>
    </citation>
    <scope>IDENTIFICATION</scope>
</reference>
<keyword evidence="2" id="KW-1185">Reference proteome</keyword>
<gene>
    <name evidence="3" type="primary">LOC120276210</name>
</gene>
<keyword evidence="1" id="KW-0812">Transmembrane</keyword>
<feature type="transmembrane region" description="Helical" evidence="1">
    <location>
        <begin position="395"/>
        <end position="417"/>
    </location>
</feature>
<keyword evidence="1" id="KW-0472">Membrane</keyword>
<protein>
    <submittedName>
        <fullName evidence="3">UPF0481 protein At3g47200-like</fullName>
    </submittedName>
</protein>
<dbReference type="Pfam" id="PF03140">
    <property type="entry name" value="DUF247"/>
    <property type="match status" value="1"/>
</dbReference>
<evidence type="ECO:0000313" key="3">
    <source>
        <dbReference type="RefSeq" id="XP_039138868.1"/>
    </source>
</evidence>
<dbReference type="GeneID" id="120276210"/>
<evidence type="ECO:0000313" key="2">
    <source>
        <dbReference type="Proteomes" id="UP001515500"/>
    </source>
</evidence>
<evidence type="ECO:0000256" key="1">
    <source>
        <dbReference type="SAM" id="Phobius"/>
    </source>
</evidence>